<dbReference type="Proteomes" id="UP000282084">
    <property type="component" value="Unassembled WGS sequence"/>
</dbReference>
<name>A0A495W6L9_9PSEU</name>
<dbReference type="InterPro" id="IPR052909">
    <property type="entry name" value="Transposase_6_like"/>
</dbReference>
<dbReference type="AlphaFoldDB" id="A0A495W6L9"/>
<sequence length="135" mass="14975">MEEKLSRRLVPDPLWTVVAPLLPGFRPRPQGGGAVPRACREVFTAVVFVLSSGCAWRRLPSSFDVSPATAHRRFTAWTRAGLWPRLRRALAEDPDLGGDPEWAATIVDAAIRRSGRAPVHRRGGRPPEPHEARWG</sequence>
<feature type="compositionally biased region" description="Basic and acidic residues" evidence="1">
    <location>
        <begin position="125"/>
        <end position="135"/>
    </location>
</feature>
<dbReference type="Pfam" id="PF13340">
    <property type="entry name" value="DUF4096"/>
    <property type="match status" value="1"/>
</dbReference>
<proteinExistence type="predicted"/>
<evidence type="ECO:0000259" key="2">
    <source>
        <dbReference type="Pfam" id="PF13340"/>
    </source>
</evidence>
<dbReference type="EMBL" id="RBXO01000001">
    <property type="protein sequence ID" value="RKT57312.1"/>
    <property type="molecule type" value="Genomic_DNA"/>
</dbReference>
<evidence type="ECO:0000256" key="1">
    <source>
        <dbReference type="SAM" id="MobiDB-lite"/>
    </source>
</evidence>
<reference evidence="3 4" key="1">
    <citation type="submission" date="2018-10" db="EMBL/GenBank/DDBJ databases">
        <title>Sequencing the genomes of 1000 actinobacteria strains.</title>
        <authorList>
            <person name="Klenk H.-P."/>
        </authorList>
    </citation>
    <scope>NUCLEOTIDE SEQUENCE [LARGE SCALE GENOMIC DNA]</scope>
    <source>
        <strain evidence="3 4">DSM 43800</strain>
    </source>
</reference>
<accession>A0A495W6L9</accession>
<organism evidence="3 4">
    <name type="scientific">Saccharothrix australiensis</name>
    <dbReference type="NCBI Taxonomy" id="2072"/>
    <lineage>
        <taxon>Bacteria</taxon>
        <taxon>Bacillati</taxon>
        <taxon>Actinomycetota</taxon>
        <taxon>Actinomycetes</taxon>
        <taxon>Pseudonocardiales</taxon>
        <taxon>Pseudonocardiaceae</taxon>
        <taxon>Saccharothrix</taxon>
    </lineage>
</organism>
<dbReference type="PANTHER" id="PTHR46637">
    <property type="entry name" value="TIS1421-TRANSPOSASE PROTEIN A"/>
    <property type="match status" value="1"/>
</dbReference>
<feature type="domain" description="Insertion element IS402-like" evidence="2">
    <location>
        <begin position="11"/>
        <end position="86"/>
    </location>
</feature>
<evidence type="ECO:0000313" key="3">
    <source>
        <dbReference type="EMBL" id="RKT57312.1"/>
    </source>
</evidence>
<feature type="region of interest" description="Disordered" evidence="1">
    <location>
        <begin position="115"/>
        <end position="135"/>
    </location>
</feature>
<protein>
    <submittedName>
        <fullName evidence="3">Putative transposase of IS4/5 family DUF4096</fullName>
    </submittedName>
</protein>
<gene>
    <name evidence="3" type="ORF">C8E97_6030</name>
</gene>
<evidence type="ECO:0000313" key="4">
    <source>
        <dbReference type="Proteomes" id="UP000282084"/>
    </source>
</evidence>
<feature type="compositionally biased region" description="Basic residues" evidence="1">
    <location>
        <begin position="115"/>
        <end position="124"/>
    </location>
</feature>
<keyword evidence="4" id="KW-1185">Reference proteome</keyword>
<dbReference type="PANTHER" id="PTHR46637:SF1">
    <property type="entry name" value="BLL5188 PROTEIN"/>
    <property type="match status" value="1"/>
</dbReference>
<dbReference type="InterPro" id="IPR025161">
    <property type="entry name" value="IS402-like_dom"/>
</dbReference>
<comment type="caution">
    <text evidence="3">The sequence shown here is derived from an EMBL/GenBank/DDBJ whole genome shotgun (WGS) entry which is preliminary data.</text>
</comment>